<dbReference type="STRING" id="2316362.A0A4Q2DDC4"/>
<evidence type="ECO:0000256" key="4">
    <source>
        <dbReference type="ARBA" id="ARBA00022806"/>
    </source>
</evidence>
<dbReference type="InterPro" id="IPR027417">
    <property type="entry name" value="P-loop_NTPase"/>
</dbReference>
<dbReference type="InterPro" id="IPR057596">
    <property type="entry name" value="RDRP_core"/>
</dbReference>
<evidence type="ECO:0000256" key="1">
    <source>
        <dbReference type="ARBA" id="ARBA00007913"/>
    </source>
</evidence>
<comment type="caution">
    <text evidence="11">The sequence shown here is derived from an EMBL/GenBank/DDBJ whole genome shotgun (WGS) entry which is preliminary data.</text>
</comment>
<dbReference type="PANTHER" id="PTHR23079:SF55">
    <property type="entry name" value="RNA-DIRECTED RNA POLYMERASE"/>
    <property type="match status" value="1"/>
</dbReference>
<dbReference type="GO" id="GO:0005524">
    <property type="term" value="F:ATP binding"/>
    <property type="evidence" value="ECO:0007669"/>
    <property type="project" value="UniProtKB-KW"/>
</dbReference>
<keyword evidence="12" id="KW-1185">Reference proteome</keyword>
<keyword evidence="2" id="KW-0547">Nucleotide-binding</keyword>
<evidence type="ECO:0000256" key="3">
    <source>
        <dbReference type="ARBA" id="ARBA00022801"/>
    </source>
</evidence>
<evidence type="ECO:0000259" key="9">
    <source>
        <dbReference type="Pfam" id="PF13086"/>
    </source>
</evidence>
<evidence type="ECO:0000256" key="5">
    <source>
        <dbReference type="ARBA" id="ARBA00022840"/>
    </source>
</evidence>
<accession>A0A4Q2DDC4</accession>
<dbReference type="Pfam" id="PF13087">
    <property type="entry name" value="AAA_12"/>
    <property type="match status" value="1"/>
</dbReference>
<evidence type="ECO:0000259" key="8">
    <source>
        <dbReference type="Pfam" id="PF05183"/>
    </source>
</evidence>
<feature type="region of interest" description="Disordered" evidence="6">
    <location>
        <begin position="1327"/>
        <end position="1420"/>
    </location>
</feature>
<dbReference type="GO" id="GO:0030422">
    <property type="term" value="P:siRNA processing"/>
    <property type="evidence" value="ECO:0007669"/>
    <property type="project" value="TreeGrafter"/>
</dbReference>
<dbReference type="PANTHER" id="PTHR23079">
    <property type="entry name" value="RNA-DEPENDENT RNA POLYMERASE"/>
    <property type="match status" value="1"/>
</dbReference>
<protein>
    <submittedName>
        <fullName evidence="11">Uncharacterized protein</fullName>
    </submittedName>
</protein>
<feature type="signal peptide" evidence="7">
    <location>
        <begin position="1"/>
        <end position="32"/>
    </location>
</feature>
<feature type="chain" id="PRO_5020670064" evidence="7">
    <location>
        <begin position="33"/>
        <end position="1856"/>
    </location>
</feature>
<dbReference type="GO" id="GO:0003723">
    <property type="term" value="F:RNA binding"/>
    <property type="evidence" value="ECO:0007669"/>
    <property type="project" value="UniProtKB-KW"/>
</dbReference>
<keyword evidence="5" id="KW-0067">ATP-binding</keyword>
<evidence type="ECO:0000313" key="11">
    <source>
        <dbReference type="EMBL" id="RXW16495.1"/>
    </source>
</evidence>
<dbReference type="Pfam" id="PF13086">
    <property type="entry name" value="AAA_11"/>
    <property type="match status" value="2"/>
</dbReference>
<evidence type="ECO:0000256" key="2">
    <source>
        <dbReference type="ARBA" id="ARBA00022741"/>
    </source>
</evidence>
<dbReference type="InterPro" id="IPR041677">
    <property type="entry name" value="DNA2/NAM7_AAA_11"/>
</dbReference>
<feature type="domain" description="DNA2/NAM7 helicase-like C-terminal" evidence="10">
    <location>
        <begin position="1620"/>
        <end position="1820"/>
    </location>
</feature>
<dbReference type="GO" id="GO:0031380">
    <property type="term" value="C:nuclear RNA-directed RNA polymerase complex"/>
    <property type="evidence" value="ECO:0007669"/>
    <property type="project" value="TreeGrafter"/>
</dbReference>
<dbReference type="GO" id="GO:0016787">
    <property type="term" value="F:hydrolase activity"/>
    <property type="evidence" value="ECO:0007669"/>
    <property type="project" value="UniProtKB-KW"/>
</dbReference>
<reference evidence="11 12" key="1">
    <citation type="submission" date="2019-01" db="EMBL/GenBank/DDBJ databases">
        <title>Draft genome sequence of Psathyrella aberdarensis IHI B618.</title>
        <authorList>
            <person name="Buettner E."/>
            <person name="Kellner H."/>
        </authorList>
    </citation>
    <scope>NUCLEOTIDE SEQUENCE [LARGE SCALE GENOMIC DNA]</scope>
    <source>
        <strain evidence="11 12">IHI B618</strain>
    </source>
</reference>
<keyword evidence="3" id="KW-0378">Hydrolase</keyword>
<dbReference type="Gene3D" id="3.40.50.300">
    <property type="entry name" value="P-loop containing nucleotide triphosphate hydrolases"/>
    <property type="match status" value="2"/>
</dbReference>
<sequence length="1856" mass="209219">MLSLFKLVARSGGLTVLFFLFPSLSIDPVARSVQQCPSNMRVQALVLRQTPKIEDNDWHFTVPAQYLSVELRRTRMLSVTLSDAGIVLDTNKISSNRILHSDDPAKFIHLGIKRSFRFPDHPPKVTVEYLTRMFKAGVFLNDVQYRFYHHSNSQLRERSCFLREANTDEELDTRIYAMGDFGRIMNASKRAKRIGLLFSSAEVDFQLDPKFVADIPDIELGDEVFSDGCGLMSKQLAKMVARKKGLVFRGTRYTPTVIQIRYLGYKGVLMIHPKMDAESRSRDMETENLHLAEFRKSMKKFKATSDYSFSVVGYSKPYSFGRLNNDIVVLISSLGITDEKFLEKQAAYFEWIKSASTNVNAAIDFLSSTEKYPLAENVFLDGLTPEHLRQIRKFQMEEVTRHHDKETGKFKTRMLIHKSRRLYGVCDPHQVLKEGQVHIRVTTGRKGPSTPIHGDVLVVRNPCLHPGDCLKLRAVAHDALNDLVDCIVFATVAKPGHKPAPSMSSGGDLDGDEFFVCWDEDLVPTKTLEAYDYPPNREKKSKTITRMDLATYFASFNTSGVARVSALHSKWAIASPEGAMCAECQELNALHSQSVDGAIIKIPDRLKTPPELPEGQRFIVDLLKEHQEAFEAEFLEERANMATLQDVEVEEPKLVLERLLKSKKNALSEYEIFDLAFRLSKKYNFDLIPYLPEIDVSALSAMEKQIMVSTLKLSRIDFPHIWNSLFQSDILSSTDLNVHGLDTSFSLQKLYSSTVQSQATFFEYLRRATQSYTRKLLLIRTDDRFAVGIFMRGDIPWDEEPEVNNNVVVISFLSRSSITMPTNKPCIKDDRLHCSFSKMELYNKHRGNTFIFIQRSPLGLQSEVVASIALEKIPGNVRKQIGRLNRQSLTKIELHVVSNHDRVAHQLFDMWFDHVPTEEHLRRFPRKATSYRLNDIRDVDWEPPFEHEDDLSEAEVGRQREEWRLRLKRLNLVQEVMYPYPEDMNASPGRTRRQHTEDSVRRVLVNATIDDLDFILEFSAFYHADDELILIFHHSLHEETLPSADFISKWITRCPSLVFVLLKAYPPTDDLLLHPDIAELGLMHEITHAIVRSANETRIAALVALEKIAASLATLRLQDYIDLLMEVALSVRWKDLVQEVLLVLNESRLNHLPQPLSPVNVYAHKHALNVVFDSAEEAADECPCSEDGRPRLKQRVPPTQVKSLVFASAEGGWTESMFAVKAHIRVDAKHGIRLHSHVRLKATSKAENRFLNTPVLDGLVVVANRGEYRIKLMQPAPPELEAMDWLIYPAGSIATSQAMLDALKTLVVDKSSCCRFYDIITGDEASGYWSDGSDETPPSPSRRKGKQRAISSPTESIDDTAAARELRSPLSETPEAAGPSRYQLRNLELDRDGEPDDGAEESSTSKSDGGKEPLHIVVPSDLSDLNDSQIQAIRSWDARLSLIWGPPGTGKTTVVVQVLRSILLTYGSKKHPKILMTASTHNAVDNVLERFIRINAKEKLLSNDQILRVATDQLKVNEDLHPYTLNDRVGGDVNENKRLLKQAEDRVKKATLVFSTCAGAGLGILRKFKFDIAIIDEASQITEPCALIPFVKGVKKGIMVGDHVQLRPLVRKLGTALEGDVSLLERLYTQDNQNVEGLTKTMLNVQYRSPKSLNDFPSEEFYGGDLEAAPSNEGKLQVLEGLAFPWPSAEGTIVPTVFIQCQDEEDFGGRSKSNEGQIRVILKVLELLKPKTPDVSPPEDTPSITILSPYRGQILKLKNRVPSSIPVSTVDSFQGRESDIIIFSTVRSNADGEIGFLEDHRRLNVMWTRARIALIIVGNEATLCQGSGLWKKALAACKRVPDPAIFDPPPPPPDEG</sequence>
<proteinExistence type="inferred from homology"/>
<feature type="domain" description="RDRP core" evidence="8">
    <location>
        <begin position="128"/>
        <end position="597"/>
    </location>
</feature>
<feature type="domain" description="DNA2/NAM7 helicase helicase" evidence="9">
    <location>
        <begin position="1544"/>
        <end position="1610"/>
    </location>
</feature>
<comment type="similarity">
    <text evidence="1">Belongs to the DNA2/NAM7 helicase family.</text>
</comment>
<dbReference type="FunFam" id="3.40.50.300:FF:000326">
    <property type="entry name" value="P-loop containing nucleoside triphosphate hydrolase"/>
    <property type="match status" value="1"/>
</dbReference>
<dbReference type="InterPro" id="IPR007855">
    <property type="entry name" value="RDRP"/>
</dbReference>
<organism evidence="11 12">
    <name type="scientific">Candolleomyces aberdarensis</name>
    <dbReference type="NCBI Taxonomy" id="2316362"/>
    <lineage>
        <taxon>Eukaryota</taxon>
        <taxon>Fungi</taxon>
        <taxon>Dikarya</taxon>
        <taxon>Basidiomycota</taxon>
        <taxon>Agaricomycotina</taxon>
        <taxon>Agaricomycetes</taxon>
        <taxon>Agaricomycetidae</taxon>
        <taxon>Agaricales</taxon>
        <taxon>Agaricineae</taxon>
        <taxon>Psathyrellaceae</taxon>
        <taxon>Candolleomyces</taxon>
    </lineage>
</organism>
<dbReference type="InterPro" id="IPR047187">
    <property type="entry name" value="SF1_C_Upf1"/>
</dbReference>
<feature type="domain" description="DNA2/NAM7 helicase helicase" evidence="9">
    <location>
        <begin position="1425"/>
        <end position="1538"/>
    </location>
</feature>
<dbReference type="GO" id="GO:0005694">
    <property type="term" value="C:chromosome"/>
    <property type="evidence" value="ECO:0007669"/>
    <property type="project" value="UniProtKB-ARBA"/>
</dbReference>
<dbReference type="OrthoDB" id="6513042at2759"/>
<dbReference type="Proteomes" id="UP000290288">
    <property type="component" value="Unassembled WGS sequence"/>
</dbReference>
<evidence type="ECO:0000313" key="12">
    <source>
        <dbReference type="Proteomes" id="UP000290288"/>
    </source>
</evidence>
<dbReference type="SUPFAM" id="SSF52540">
    <property type="entry name" value="P-loop containing nucleoside triphosphate hydrolases"/>
    <property type="match status" value="1"/>
</dbReference>
<name>A0A4Q2DDC4_9AGAR</name>
<keyword evidence="7" id="KW-0732">Signal</keyword>
<dbReference type="Pfam" id="PF05183">
    <property type="entry name" value="RdRP"/>
    <property type="match status" value="1"/>
</dbReference>
<dbReference type="GO" id="GO:0003968">
    <property type="term" value="F:RNA-directed RNA polymerase activity"/>
    <property type="evidence" value="ECO:0007669"/>
    <property type="project" value="UniProtKB-KW"/>
</dbReference>
<evidence type="ECO:0000256" key="6">
    <source>
        <dbReference type="SAM" id="MobiDB-lite"/>
    </source>
</evidence>
<gene>
    <name evidence="11" type="ORF">EST38_g9363</name>
</gene>
<dbReference type="EMBL" id="SDEE01000432">
    <property type="protein sequence ID" value="RXW16495.1"/>
    <property type="molecule type" value="Genomic_DNA"/>
</dbReference>
<keyword evidence="4" id="KW-0347">Helicase</keyword>
<dbReference type="GO" id="GO:0004386">
    <property type="term" value="F:helicase activity"/>
    <property type="evidence" value="ECO:0007669"/>
    <property type="project" value="UniProtKB-KW"/>
</dbReference>
<dbReference type="InterPro" id="IPR041679">
    <property type="entry name" value="DNA2/NAM7-like_C"/>
</dbReference>
<evidence type="ECO:0000259" key="10">
    <source>
        <dbReference type="Pfam" id="PF13087"/>
    </source>
</evidence>
<evidence type="ECO:0000256" key="7">
    <source>
        <dbReference type="SAM" id="SignalP"/>
    </source>
</evidence>
<dbReference type="CDD" id="cd18808">
    <property type="entry name" value="SF1_C_Upf1"/>
    <property type="match status" value="1"/>
</dbReference>